<evidence type="ECO:0000313" key="3">
    <source>
        <dbReference type="EMBL" id="CAL5218992.1"/>
    </source>
</evidence>
<reference evidence="3 4" key="1">
    <citation type="submission" date="2024-06" db="EMBL/GenBank/DDBJ databases">
        <authorList>
            <person name="Kraege A."/>
            <person name="Thomma B."/>
        </authorList>
    </citation>
    <scope>NUCLEOTIDE SEQUENCE [LARGE SCALE GENOMIC DNA]</scope>
</reference>
<feature type="compositionally biased region" description="Basic and acidic residues" evidence="1">
    <location>
        <begin position="205"/>
        <end position="216"/>
    </location>
</feature>
<evidence type="ECO:0000313" key="4">
    <source>
        <dbReference type="Proteomes" id="UP001497392"/>
    </source>
</evidence>
<proteinExistence type="predicted"/>
<gene>
    <name evidence="3" type="primary">g747</name>
    <name evidence="3" type="ORF">VP750_LOCUS651</name>
</gene>
<feature type="transmembrane region" description="Helical" evidence="2">
    <location>
        <begin position="45"/>
        <end position="65"/>
    </location>
</feature>
<feature type="region of interest" description="Disordered" evidence="1">
    <location>
        <begin position="177"/>
        <end position="216"/>
    </location>
</feature>
<name>A0ABP1FLU1_9CHLO</name>
<dbReference type="Proteomes" id="UP001497392">
    <property type="component" value="Unassembled WGS sequence"/>
</dbReference>
<keyword evidence="2" id="KW-0472">Membrane</keyword>
<sequence length="216" mass="23711">MVWKGTACPLSQGWQERFLSKTFAAAGIGSVAGAVLAMLERKPVIPHMAGTAASAAICLSVYGVLLEGVRILRCHDSPVNSVVAAGAASYILVSSHSGRHKAVPAALYCALGAGGVHFLNQTLHWDQALRWTLVRMDLLDDEAIRAELAQPPEIFRPVSAAELGWKKYLPIRKMTTEEHERHLGRKAKREENSMANLALARSGRQHQDEDRERKRD</sequence>
<keyword evidence="2" id="KW-0812">Transmembrane</keyword>
<organism evidence="3 4">
    <name type="scientific">Coccomyxa viridis</name>
    <dbReference type="NCBI Taxonomy" id="1274662"/>
    <lineage>
        <taxon>Eukaryota</taxon>
        <taxon>Viridiplantae</taxon>
        <taxon>Chlorophyta</taxon>
        <taxon>core chlorophytes</taxon>
        <taxon>Trebouxiophyceae</taxon>
        <taxon>Trebouxiophyceae incertae sedis</taxon>
        <taxon>Coccomyxaceae</taxon>
        <taxon>Coccomyxa</taxon>
    </lineage>
</organism>
<dbReference type="EMBL" id="CAXHTA020000002">
    <property type="protein sequence ID" value="CAL5218992.1"/>
    <property type="molecule type" value="Genomic_DNA"/>
</dbReference>
<evidence type="ECO:0000256" key="2">
    <source>
        <dbReference type="SAM" id="Phobius"/>
    </source>
</evidence>
<comment type="caution">
    <text evidence="3">The sequence shown here is derived from an EMBL/GenBank/DDBJ whole genome shotgun (WGS) entry which is preliminary data.</text>
</comment>
<feature type="transmembrane region" description="Helical" evidence="2">
    <location>
        <begin position="18"/>
        <end position="39"/>
    </location>
</feature>
<protein>
    <submittedName>
        <fullName evidence="3">G747 protein</fullName>
    </submittedName>
</protein>
<keyword evidence="4" id="KW-1185">Reference proteome</keyword>
<keyword evidence="2" id="KW-1133">Transmembrane helix</keyword>
<accession>A0ABP1FLU1</accession>
<evidence type="ECO:0000256" key="1">
    <source>
        <dbReference type="SAM" id="MobiDB-lite"/>
    </source>
</evidence>